<comment type="caution">
    <text evidence="1">The sequence shown here is derived from an EMBL/GenBank/DDBJ whole genome shotgun (WGS) entry which is preliminary data.</text>
</comment>
<sequence>LEFEMPPLWRLLNSTYQILNSTNPNMTANCWLCYDVRPPFYEAVGIPSEPKLVNGSNPKQCLWSTGMNNPGITIQYVSGQGRCVG</sequence>
<dbReference type="AlphaFoldDB" id="A0A7L0ICI6"/>
<evidence type="ECO:0000313" key="2">
    <source>
        <dbReference type="Proteomes" id="UP000541811"/>
    </source>
</evidence>
<dbReference type="EMBL" id="VXAK01042902">
    <property type="protein sequence ID" value="NXK29677.1"/>
    <property type="molecule type" value="Genomic_DNA"/>
</dbReference>
<protein>
    <submittedName>
        <fullName evidence="1">ENV1 protein</fullName>
    </submittedName>
</protein>
<dbReference type="Proteomes" id="UP000541811">
    <property type="component" value="Unassembled WGS sequence"/>
</dbReference>
<proteinExistence type="predicted"/>
<evidence type="ECO:0000313" key="1">
    <source>
        <dbReference type="EMBL" id="NXK29677.1"/>
    </source>
</evidence>
<dbReference type="InterPro" id="IPR018154">
    <property type="entry name" value="TLV/ENV_coat_polyprotein"/>
</dbReference>
<name>A0A7L0ICI6_AREIN</name>
<reference evidence="1 2" key="1">
    <citation type="submission" date="2019-09" db="EMBL/GenBank/DDBJ databases">
        <title>Bird 10,000 Genomes (B10K) Project - Family phase.</title>
        <authorList>
            <person name="Zhang G."/>
        </authorList>
    </citation>
    <scope>NUCLEOTIDE SEQUENCE [LARGE SCALE GENOMIC DNA]</scope>
    <source>
        <strain evidence="1">B10K-DU-005-73</strain>
        <tissue evidence="1">Liver</tissue>
    </source>
</reference>
<gene>
    <name evidence="1" type="primary">Env1_1</name>
    <name evidence="1" type="ORF">AREINT_R15237</name>
</gene>
<accession>A0A7L0ICI6</accession>
<feature type="non-terminal residue" evidence="1">
    <location>
        <position position="1"/>
    </location>
</feature>
<feature type="non-terminal residue" evidence="1">
    <location>
        <position position="85"/>
    </location>
</feature>
<dbReference type="Pfam" id="PF00429">
    <property type="entry name" value="TLV_coat"/>
    <property type="match status" value="1"/>
</dbReference>
<organism evidence="1 2">
    <name type="scientific">Arenaria interpres</name>
    <name type="common">Ruddy turnstone</name>
    <name type="synonym">Tringa interpres</name>
    <dbReference type="NCBI Taxonomy" id="54971"/>
    <lineage>
        <taxon>Eukaryota</taxon>
        <taxon>Metazoa</taxon>
        <taxon>Chordata</taxon>
        <taxon>Craniata</taxon>
        <taxon>Vertebrata</taxon>
        <taxon>Euteleostomi</taxon>
        <taxon>Archelosauria</taxon>
        <taxon>Archosauria</taxon>
        <taxon>Dinosauria</taxon>
        <taxon>Saurischia</taxon>
        <taxon>Theropoda</taxon>
        <taxon>Coelurosauria</taxon>
        <taxon>Aves</taxon>
        <taxon>Neognathae</taxon>
        <taxon>Neoaves</taxon>
        <taxon>Charadriiformes</taxon>
        <taxon>Scolopacidae</taxon>
        <taxon>Arenaria</taxon>
    </lineage>
</organism>
<keyword evidence="2" id="KW-1185">Reference proteome</keyword>